<accession>A0A9D1GEZ6</accession>
<keyword evidence="1" id="KW-0472">Membrane</keyword>
<dbReference type="Pfam" id="PF13858">
    <property type="entry name" value="DUF4199"/>
    <property type="match status" value="1"/>
</dbReference>
<dbReference type="Proteomes" id="UP000886722">
    <property type="component" value="Unassembled WGS sequence"/>
</dbReference>
<evidence type="ECO:0000313" key="2">
    <source>
        <dbReference type="EMBL" id="HIT39307.1"/>
    </source>
</evidence>
<name>A0A9D1GEZ6_9BACT</name>
<evidence type="ECO:0000313" key="3">
    <source>
        <dbReference type="Proteomes" id="UP000886722"/>
    </source>
</evidence>
<dbReference type="InterPro" id="IPR025250">
    <property type="entry name" value="DUF4199"/>
</dbReference>
<comment type="caution">
    <text evidence="2">The sequence shown here is derived from an EMBL/GenBank/DDBJ whole genome shotgun (WGS) entry which is preliminary data.</text>
</comment>
<evidence type="ECO:0000256" key="1">
    <source>
        <dbReference type="SAM" id="Phobius"/>
    </source>
</evidence>
<proteinExistence type="predicted"/>
<keyword evidence="1" id="KW-0812">Transmembrane</keyword>
<feature type="transmembrane region" description="Helical" evidence="1">
    <location>
        <begin position="158"/>
        <end position="178"/>
    </location>
</feature>
<sequence length="182" mass="20914">MVEQPKKTLTFCAMQYGIYMGVYLFMTFLFSVWSRYASIFNTLGALLLIATPAAVYLIMSHFVRRQGWPCRFVILWLLGICVFFFAALISGLGEYVYCQYIDPDFIPEQIDAMLKVLESAELDSPEMSDFIATMRSGFEHGALPTAIELVFQMIWTKVFLGSLLSIFVALFVCMYYHFQKSK</sequence>
<feature type="transmembrane region" description="Helical" evidence="1">
    <location>
        <begin position="72"/>
        <end position="93"/>
    </location>
</feature>
<feature type="transmembrane region" description="Helical" evidence="1">
    <location>
        <begin position="39"/>
        <end position="60"/>
    </location>
</feature>
<protein>
    <submittedName>
        <fullName evidence="2">DUF4199 domain-containing protein</fullName>
    </submittedName>
</protein>
<keyword evidence="1" id="KW-1133">Transmembrane helix</keyword>
<feature type="transmembrane region" description="Helical" evidence="1">
    <location>
        <begin position="12"/>
        <end position="33"/>
    </location>
</feature>
<dbReference type="AlphaFoldDB" id="A0A9D1GEZ6"/>
<dbReference type="EMBL" id="DVKT01000034">
    <property type="protein sequence ID" value="HIT39307.1"/>
    <property type="molecule type" value="Genomic_DNA"/>
</dbReference>
<reference evidence="2" key="1">
    <citation type="submission" date="2020-10" db="EMBL/GenBank/DDBJ databases">
        <authorList>
            <person name="Gilroy R."/>
        </authorList>
    </citation>
    <scope>NUCLEOTIDE SEQUENCE</scope>
    <source>
        <strain evidence="2">21143</strain>
    </source>
</reference>
<organism evidence="2 3">
    <name type="scientific">Candidatus Caccoplasma intestinavium</name>
    <dbReference type="NCBI Taxonomy" id="2840716"/>
    <lineage>
        <taxon>Bacteria</taxon>
        <taxon>Pseudomonadati</taxon>
        <taxon>Bacteroidota</taxon>
        <taxon>Bacteroidia</taxon>
        <taxon>Bacteroidales</taxon>
        <taxon>Bacteroidaceae</taxon>
        <taxon>Bacteroidaceae incertae sedis</taxon>
        <taxon>Candidatus Caccoplasma</taxon>
    </lineage>
</organism>
<reference evidence="2" key="2">
    <citation type="journal article" date="2021" name="PeerJ">
        <title>Extensive microbial diversity within the chicken gut microbiome revealed by metagenomics and culture.</title>
        <authorList>
            <person name="Gilroy R."/>
            <person name="Ravi A."/>
            <person name="Getino M."/>
            <person name="Pursley I."/>
            <person name="Horton D.L."/>
            <person name="Alikhan N.F."/>
            <person name="Baker D."/>
            <person name="Gharbi K."/>
            <person name="Hall N."/>
            <person name="Watson M."/>
            <person name="Adriaenssens E.M."/>
            <person name="Foster-Nyarko E."/>
            <person name="Jarju S."/>
            <person name="Secka A."/>
            <person name="Antonio M."/>
            <person name="Oren A."/>
            <person name="Chaudhuri R.R."/>
            <person name="La Ragione R."/>
            <person name="Hildebrand F."/>
            <person name="Pallen M.J."/>
        </authorList>
    </citation>
    <scope>NUCLEOTIDE SEQUENCE</scope>
    <source>
        <strain evidence="2">21143</strain>
    </source>
</reference>
<gene>
    <name evidence="2" type="ORF">IAD06_04650</name>
</gene>